<dbReference type="Gene3D" id="3.30.565.10">
    <property type="entry name" value="Histidine kinase-like ATPase, C-terminal domain"/>
    <property type="match status" value="1"/>
</dbReference>
<dbReference type="SUPFAM" id="SSF55874">
    <property type="entry name" value="ATPase domain of HSP90 chaperone/DNA topoisomerase II/histidine kinase"/>
    <property type="match status" value="1"/>
</dbReference>
<protein>
    <submittedName>
        <fullName evidence="1">ATP-binding protein</fullName>
    </submittedName>
</protein>
<evidence type="ECO:0000313" key="1">
    <source>
        <dbReference type="EMBL" id="MBJ2138205.1"/>
    </source>
</evidence>
<comment type="caution">
    <text evidence="1">The sequence shown here is derived from an EMBL/GenBank/DDBJ whole genome shotgun (WGS) entry which is preliminary data.</text>
</comment>
<name>A0ABS0WIA6_9ALTE</name>
<accession>A0ABS0WIA6</accession>
<dbReference type="InterPro" id="IPR036890">
    <property type="entry name" value="HATPase_C_sf"/>
</dbReference>
<reference evidence="1 2" key="1">
    <citation type="submission" date="2020-12" db="EMBL/GenBank/DDBJ databases">
        <title>Draft genome sequences of nine environmental bacterial isolates colonizing plastic.</title>
        <authorList>
            <person name="Borre I."/>
            <person name="Sonnenschein E.C."/>
        </authorList>
    </citation>
    <scope>NUCLEOTIDE SEQUENCE [LARGE SCALE GENOMIC DNA]</scope>
    <source>
        <strain evidence="1 2">IB30</strain>
    </source>
</reference>
<proteinExistence type="predicted"/>
<dbReference type="Pfam" id="PF13589">
    <property type="entry name" value="HATPase_c_3"/>
    <property type="match status" value="1"/>
</dbReference>
<sequence length="592" mass="67455">MSHSIIPASLAIKSMRDNGYKTAAHAIAELIDNSLQAKAKTVQLICIDGYTVNTKRKLQQLEEIAILDDGIGMSAKSLQEALQFGGSTHREDPDGIGKFGMGLPNASISQCRRVDVWSWRDGKTYKTFLDVDLIESGDIESVPIPVEENIPTKWIEASSAPQSATGTLIVWSKLDRVNWKTSKSIYTHSERIVGRMYRHFIQEGKCQILFKSYVNKISLTLAINEPFKANDPLYLLENTSLPPLPSPHEKSCFFKQFQKPQEIEIDLGDGNSSTVIITYSYVDKTRHSSIRSLPDIRTEVGGTEWGKHCADNIGISIVRAKRELELTRILTNGKPQERWWGVEVAFEPALDEFFGVTNNKQAAVNFEDIDLKKEAQLNGYEDNESEFLKVFKEEDPYRWYMHKIVSEIKRNIKHLRQETPSDKRLENWSNAKSEATYAEKVSDSVITSRVNAGYKTKEEDTAVERSTSDQISDLAKEYEFTSNIPAKEAKEKATETIENKQKLKFIERKLSGNAFFDVSSMAGVTLVTINEEHEFYEFYKQLTPEHAELLKLLLSSWARCECEANDRTRRDMQDMRGSWGRMLSDFFFDLKA</sequence>
<gene>
    <name evidence="1" type="ORF">JEU11_17215</name>
</gene>
<keyword evidence="1" id="KW-0547">Nucleotide-binding</keyword>
<dbReference type="Proteomes" id="UP000649232">
    <property type="component" value="Unassembled WGS sequence"/>
</dbReference>
<dbReference type="RefSeq" id="WP_198825597.1">
    <property type="nucleotide sequence ID" value="NZ_JAEILT010000030.1"/>
</dbReference>
<keyword evidence="1" id="KW-0067">ATP-binding</keyword>
<organism evidence="1 2">
    <name type="scientific">Paraglaciecola chathamensis</name>
    <dbReference type="NCBI Taxonomy" id="368405"/>
    <lineage>
        <taxon>Bacteria</taxon>
        <taxon>Pseudomonadati</taxon>
        <taxon>Pseudomonadota</taxon>
        <taxon>Gammaproteobacteria</taxon>
        <taxon>Alteromonadales</taxon>
        <taxon>Alteromonadaceae</taxon>
        <taxon>Paraglaciecola</taxon>
    </lineage>
</organism>
<evidence type="ECO:0000313" key="2">
    <source>
        <dbReference type="Proteomes" id="UP000649232"/>
    </source>
</evidence>
<dbReference type="EMBL" id="JAEILT010000030">
    <property type="protein sequence ID" value="MBJ2138205.1"/>
    <property type="molecule type" value="Genomic_DNA"/>
</dbReference>
<dbReference type="GO" id="GO:0005524">
    <property type="term" value="F:ATP binding"/>
    <property type="evidence" value="ECO:0007669"/>
    <property type="project" value="UniProtKB-KW"/>
</dbReference>